<accession>A0A1I4YY04</accession>
<dbReference type="Proteomes" id="UP000183107">
    <property type="component" value="Unassembled WGS sequence"/>
</dbReference>
<organism evidence="1 2">
    <name type="scientific">Nitrosospira briensis</name>
    <dbReference type="NCBI Taxonomy" id="35799"/>
    <lineage>
        <taxon>Bacteria</taxon>
        <taxon>Pseudomonadati</taxon>
        <taxon>Pseudomonadota</taxon>
        <taxon>Betaproteobacteria</taxon>
        <taxon>Nitrosomonadales</taxon>
        <taxon>Nitrosomonadaceae</taxon>
        <taxon>Nitrosospira</taxon>
    </lineage>
</organism>
<name>A0A1I4YY04_9PROT</name>
<dbReference type="AlphaFoldDB" id="A0A1I4YY04"/>
<evidence type="ECO:0000313" key="1">
    <source>
        <dbReference type="EMBL" id="SFN42559.1"/>
    </source>
</evidence>
<gene>
    <name evidence="1" type="ORF">SAMN05216386_0923</name>
</gene>
<evidence type="ECO:0000313" key="2">
    <source>
        <dbReference type="Proteomes" id="UP000183107"/>
    </source>
</evidence>
<dbReference type="EMBL" id="FOVJ01000001">
    <property type="protein sequence ID" value="SFN42559.1"/>
    <property type="molecule type" value="Genomic_DNA"/>
</dbReference>
<protein>
    <submittedName>
        <fullName evidence="1">Uncharacterized protein</fullName>
    </submittedName>
</protein>
<reference evidence="2" key="1">
    <citation type="submission" date="2016-10" db="EMBL/GenBank/DDBJ databases">
        <authorList>
            <person name="Varghese N."/>
        </authorList>
    </citation>
    <scope>NUCLEOTIDE SEQUENCE [LARGE SCALE GENOMIC DNA]</scope>
    <source>
        <strain evidence="2">Nsp8</strain>
    </source>
</reference>
<keyword evidence="2" id="KW-1185">Reference proteome</keyword>
<proteinExistence type="predicted"/>
<sequence length="36" mass="4284">MKKWFVTDIDDIQRNDQGKAKVNWDLYGFAEQRAPV</sequence>